<proteinExistence type="predicted"/>
<dbReference type="AlphaFoldDB" id="A0A239TJK5"/>
<protein>
    <submittedName>
        <fullName evidence="1">Uncharacterized protein</fullName>
    </submittedName>
</protein>
<gene>
    <name evidence="1" type="ORF">SPI02_11010</name>
</gene>
<organism evidence="1 2">
    <name type="scientific">Staphylococcus piscifermentans</name>
    <dbReference type="NCBI Taxonomy" id="70258"/>
    <lineage>
        <taxon>Bacteria</taxon>
        <taxon>Bacillati</taxon>
        <taxon>Bacillota</taxon>
        <taxon>Bacilli</taxon>
        <taxon>Bacillales</taxon>
        <taxon>Staphylococcaceae</taxon>
        <taxon>Staphylococcus</taxon>
    </lineage>
</organism>
<dbReference type="EMBL" id="BKAR01000011">
    <property type="protein sequence ID" value="GEP84516.1"/>
    <property type="molecule type" value="Genomic_DNA"/>
</dbReference>
<name>A0A239TJK5_9STAP</name>
<accession>A0A239TJK5</accession>
<evidence type="ECO:0000313" key="2">
    <source>
        <dbReference type="Proteomes" id="UP000321736"/>
    </source>
</evidence>
<comment type="caution">
    <text evidence="1">The sequence shown here is derived from an EMBL/GenBank/DDBJ whole genome shotgun (WGS) entry which is preliminary data.</text>
</comment>
<sequence>MRKGSKIDYFLVGILIILMLINILVVFKVVSIPNGLINLMLTFTLLVCTLITYRNGYKKTAYFMIFVTCFNLVLSIIQLFS</sequence>
<reference evidence="1 2" key="1">
    <citation type="submission" date="2019-07" db="EMBL/GenBank/DDBJ databases">
        <title>Whole genome shotgun sequence of Staphylococcus piscifermentans NBRC 109625.</title>
        <authorList>
            <person name="Hosoyama A."/>
            <person name="Uohara A."/>
            <person name="Ohji S."/>
            <person name="Ichikawa N."/>
        </authorList>
    </citation>
    <scope>NUCLEOTIDE SEQUENCE [LARGE SCALE GENOMIC DNA]</scope>
    <source>
        <strain evidence="1 2">NBRC 109625</strain>
    </source>
</reference>
<keyword evidence="2" id="KW-1185">Reference proteome</keyword>
<dbReference type="Proteomes" id="UP000321736">
    <property type="component" value="Unassembled WGS sequence"/>
</dbReference>
<evidence type="ECO:0000313" key="1">
    <source>
        <dbReference type="EMBL" id="GEP84516.1"/>
    </source>
</evidence>